<keyword evidence="14" id="KW-1185">Reference proteome</keyword>
<keyword evidence="4" id="KW-1003">Cell membrane</keyword>
<feature type="transmembrane region" description="Helical" evidence="12">
    <location>
        <begin position="116"/>
        <end position="136"/>
    </location>
</feature>
<dbReference type="AlphaFoldDB" id="A0A4Q5MVW2"/>
<comment type="function">
    <text evidence="9">Part of the ABC transporter complex LsrABCD involved in autoinducer 2 (AI-2) import. Probably responsible for the translocation of the substrate across the membrane.</text>
</comment>
<comment type="subunit">
    <text evidence="2">The complex is composed of two ATP-binding proteins (LsrA), two transmembrane proteins (LsrC and LsrD) and a solute-binding protein (LsrB).</text>
</comment>
<feature type="transmembrane region" description="Helical" evidence="12">
    <location>
        <begin position="245"/>
        <end position="273"/>
    </location>
</feature>
<keyword evidence="7 12" id="KW-1133">Transmembrane helix</keyword>
<evidence type="ECO:0000313" key="14">
    <source>
        <dbReference type="Proteomes" id="UP000293764"/>
    </source>
</evidence>
<evidence type="ECO:0000256" key="2">
    <source>
        <dbReference type="ARBA" id="ARBA00011262"/>
    </source>
</evidence>
<evidence type="ECO:0000256" key="6">
    <source>
        <dbReference type="ARBA" id="ARBA00022692"/>
    </source>
</evidence>
<dbReference type="PANTHER" id="PTHR32196:SF29">
    <property type="entry name" value="AUTOINDUCER 2 IMPORT SYSTEM PERMEASE PROTEIN LSRC"/>
    <property type="match status" value="1"/>
</dbReference>
<dbReference type="Pfam" id="PF02653">
    <property type="entry name" value="BPD_transp_2"/>
    <property type="match status" value="1"/>
</dbReference>
<dbReference type="OrthoDB" id="3185552at2"/>
<keyword evidence="6 12" id="KW-0812">Transmembrane</keyword>
<evidence type="ECO:0000256" key="8">
    <source>
        <dbReference type="ARBA" id="ARBA00023136"/>
    </source>
</evidence>
<accession>A0A4Q5MVW2</accession>
<feature type="transmembrane region" description="Helical" evidence="12">
    <location>
        <begin position="66"/>
        <end position="83"/>
    </location>
</feature>
<dbReference type="InterPro" id="IPR001851">
    <property type="entry name" value="ABC_transp_permease"/>
</dbReference>
<keyword evidence="8 12" id="KW-0472">Membrane</keyword>
<comment type="subcellular location">
    <subcellularLocation>
        <location evidence="1">Cell membrane</location>
        <topology evidence="1">Multi-pass membrane protein</topology>
    </subcellularLocation>
</comment>
<feature type="transmembrane region" description="Helical" evidence="12">
    <location>
        <begin position="41"/>
        <end position="60"/>
    </location>
</feature>
<organism evidence="13 14">
    <name type="scientific">Pengzhenrongella frigida</name>
    <dbReference type="NCBI Taxonomy" id="1259133"/>
    <lineage>
        <taxon>Bacteria</taxon>
        <taxon>Bacillati</taxon>
        <taxon>Actinomycetota</taxon>
        <taxon>Actinomycetes</taxon>
        <taxon>Micrococcales</taxon>
        <taxon>Pengzhenrongella</taxon>
    </lineage>
</organism>
<evidence type="ECO:0000256" key="7">
    <source>
        <dbReference type="ARBA" id="ARBA00022989"/>
    </source>
</evidence>
<feature type="transmembrane region" description="Helical" evidence="12">
    <location>
        <begin position="90"/>
        <end position="110"/>
    </location>
</feature>
<evidence type="ECO:0000256" key="3">
    <source>
        <dbReference type="ARBA" id="ARBA00022448"/>
    </source>
</evidence>
<evidence type="ECO:0000256" key="12">
    <source>
        <dbReference type="SAM" id="Phobius"/>
    </source>
</evidence>
<dbReference type="EMBL" id="SDWW01000053">
    <property type="protein sequence ID" value="RYV49772.1"/>
    <property type="molecule type" value="Genomic_DNA"/>
</dbReference>
<feature type="transmembrane region" description="Helical" evidence="12">
    <location>
        <begin position="208"/>
        <end position="233"/>
    </location>
</feature>
<protein>
    <recommendedName>
        <fullName evidence="10">Autoinducer 2 import system permease protein LsrC</fullName>
    </recommendedName>
</protein>
<feature type="transmembrane region" description="Helical" evidence="12">
    <location>
        <begin position="279"/>
        <end position="304"/>
    </location>
</feature>
<dbReference type="CDD" id="cd06579">
    <property type="entry name" value="TM_PBP1_transp_AraH_like"/>
    <property type="match status" value="1"/>
</dbReference>
<sequence>MTVPGFLKAREVVTIAGALIFIVGVGVAQPRFVEYENLTRIANSTVILALLAAGAALVIITRNIDVSVGSTMALTGIVGGSMLRDGVSIAVVVPVVILAGAGLGAVNGIGVTYGRVPSIVMTLGTLGAYRGISFILTSGHSVENIPAEFKKIAVTKLLGMPVIVWGASALLIGLMLLMSRTRAGRHLYATGDNAAGARLIGVRTNGMVIIAFSASGALAALAALVFLAQIGSVSNQAGMGIEMRAIAAAVIGGVALSGGVGTILGATFGAVFITTATSSLSFIGIPGFWADTVIGAILLLALFADARVRAGLEKRRLSARYKRELGGPPEPPPGDRPAPAALPSEKRIAGGVA</sequence>
<feature type="transmembrane region" description="Helical" evidence="12">
    <location>
        <begin position="12"/>
        <end position="29"/>
    </location>
</feature>
<feature type="region of interest" description="Disordered" evidence="11">
    <location>
        <begin position="322"/>
        <end position="353"/>
    </location>
</feature>
<evidence type="ECO:0000256" key="4">
    <source>
        <dbReference type="ARBA" id="ARBA00022475"/>
    </source>
</evidence>
<evidence type="ECO:0000256" key="1">
    <source>
        <dbReference type="ARBA" id="ARBA00004651"/>
    </source>
</evidence>
<keyword evidence="5" id="KW-0997">Cell inner membrane</keyword>
<evidence type="ECO:0000256" key="11">
    <source>
        <dbReference type="SAM" id="MobiDB-lite"/>
    </source>
</evidence>
<evidence type="ECO:0000256" key="5">
    <source>
        <dbReference type="ARBA" id="ARBA00022519"/>
    </source>
</evidence>
<keyword evidence="3" id="KW-0813">Transport</keyword>
<evidence type="ECO:0000313" key="13">
    <source>
        <dbReference type="EMBL" id="RYV49772.1"/>
    </source>
</evidence>
<evidence type="ECO:0000256" key="9">
    <source>
        <dbReference type="ARBA" id="ARBA00025439"/>
    </source>
</evidence>
<feature type="transmembrane region" description="Helical" evidence="12">
    <location>
        <begin position="157"/>
        <end position="178"/>
    </location>
</feature>
<name>A0A4Q5MVW2_9MICO</name>
<dbReference type="Proteomes" id="UP000293764">
    <property type="component" value="Unassembled WGS sequence"/>
</dbReference>
<dbReference type="GO" id="GO:0005886">
    <property type="term" value="C:plasma membrane"/>
    <property type="evidence" value="ECO:0007669"/>
    <property type="project" value="UniProtKB-SubCell"/>
</dbReference>
<proteinExistence type="predicted"/>
<reference evidence="13 14" key="1">
    <citation type="submission" date="2019-01" db="EMBL/GenBank/DDBJ databases">
        <title>Novel species of Cellulomonas.</title>
        <authorList>
            <person name="Liu Q."/>
            <person name="Xin Y.-H."/>
        </authorList>
    </citation>
    <scope>NUCLEOTIDE SEQUENCE [LARGE SCALE GENOMIC DNA]</scope>
    <source>
        <strain evidence="13 14">HLT2-17</strain>
    </source>
</reference>
<dbReference type="PANTHER" id="PTHR32196">
    <property type="entry name" value="ABC TRANSPORTER PERMEASE PROTEIN YPHD-RELATED-RELATED"/>
    <property type="match status" value="1"/>
</dbReference>
<comment type="caution">
    <text evidence="13">The sequence shown here is derived from an EMBL/GenBank/DDBJ whole genome shotgun (WGS) entry which is preliminary data.</text>
</comment>
<gene>
    <name evidence="13" type="ORF">EUA98_16960</name>
</gene>
<dbReference type="GO" id="GO:0022857">
    <property type="term" value="F:transmembrane transporter activity"/>
    <property type="evidence" value="ECO:0007669"/>
    <property type="project" value="InterPro"/>
</dbReference>
<evidence type="ECO:0000256" key="10">
    <source>
        <dbReference type="ARBA" id="ARBA00039382"/>
    </source>
</evidence>
<feature type="compositionally biased region" description="Basic and acidic residues" evidence="11">
    <location>
        <begin position="344"/>
        <end position="353"/>
    </location>
</feature>